<reference evidence="2" key="1">
    <citation type="journal article" date="2014" name="Int. J. Syst. Evol. Microbiol.">
        <title>Complete genome sequence of Corynebacterium casei LMG S-19264T (=DSM 44701T), isolated from a smear-ripened cheese.</title>
        <authorList>
            <consortium name="US DOE Joint Genome Institute (JGI-PGF)"/>
            <person name="Walter F."/>
            <person name="Albersmeier A."/>
            <person name="Kalinowski J."/>
            <person name="Ruckert C."/>
        </authorList>
    </citation>
    <scope>NUCLEOTIDE SEQUENCE</scope>
    <source>
        <strain evidence="2">CGMCC 1.16134</strain>
    </source>
</reference>
<gene>
    <name evidence="2" type="ORF">GCM10010912_67220</name>
</gene>
<organism evidence="2 3">
    <name type="scientific">Paenibacillus albidus</name>
    <dbReference type="NCBI Taxonomy" id="2041023"/>
    <lineage>
        <taxon>Bacteria</taxon>
        <taxon>Bacillati</taxon>
        <taxon>Bacillota</taxon>
        <taxon>Bacilli</taxon>
        <taxon>Bacillales</taxon>
        <taxon>Paenibacillaceae</taxon>
        <taxon>Paenibacillus</taxon>
    </lineage>
</organism>
<dbReference type="Proteomes" id="UP000637643">
    <property type="component" value="Unassembled WGS sequence"/>
</dbReference>
<sequence length="61" mass="7266">MLYHNLNLEHFFGYWKGSLTFYKIKKDDKYDMSFSSSEQRTKAYSDRTLQALPDSTEDDDS</sequence>
<dbReference type="EMBL" id="BMKR01000061">
    <property type="protein sequence ID" value="GGG13331.1"/>
    <property type="molecule type" value="Genomic_DNA"/>
</dbReference>
<accession>A0A917FX64</accession>
<evidence type="ECO:0000256" key="1">
    <source>
        <dbReference type="SAM" id="MobiDB-lite"/>
    </source>
</evidence>
<evidence type="ECO:0000313" key="3">
    <source>
        <dbReference type="Proteomes" id="UP000637643"/>
    </source>
</evidence>
<evidence type="ECO:0000313" key="2">
    <source>
        <dbReference type="EMBL" id="GGG13331.1"/>
    </source>
</evidence>
<feature type="region of interest" description="Disordered" evidence="1">
    <location>
        <begin position="36"/>
        <end position="61"/>
    </location>
</feature>
<proteinExistence type="predicted"/>
<reference evidence="2" key="2">
    <citation type="submission" date="2020-09" db="EMBL/GenBank/DDBJ databases">
        <authorList>
            <person name="Sun Q."/>
            <person name="Zhou Y."/>
        </authorList>
    </citation>
    <scope>NUCLEOTIDE SEQUENCE</scope>
    <source>
        <strain evidence="2">CGMCC 1.16134</strain>
    </source>
</reference>
<protein>
    <submittedName>
        <fullName evidence="2">Uncharacterized protein</fullName>
    </submittedName>
</protein>
<keyword evidence="3" id="KW-1185">Reference proteome</keyword>
<comment type="caution">
    <text evidence="2">The sequence shown here is derived from an EMBL/GenBank/DDBJ whole genome shotgun (WGS) entry which is preliminary data.</text>
</comment>
<dbReference type="AlphaFoldDB" id="A0A917FX64"/>
<name>A0A917FX64_9BACL</name>